<evidence type="ECO:0000313" key="3">
    <source>
        <dbReference type="Proteomes" id="UP000007014"/>
    </source>
</evidence>
<keyword evidence="3" id="KW-1185">Reference proteome</keyword>
<protein>
    <submittedName>
        <fullName evidence="2">Uncharacterized protein</fullName>
    </submittedName>
</protein>
<dbReference type="KEGG" id="cme:CYME_CMJ196C"/>
<dbReference type="GeneID" id="16994080"/>
<reference evidence="2 3" key="1">
    <citation type="journal article" date="2004" name="Nature">
        <title>Genome sequence of the ultrasmall unicellular red alga Cyanidioschyzon merolae 10D.</title>
        <authorList>
            <person name="Matsuzaki M."/>
            <person name="Misumi O."/>
            <person name="Shin-i T."/>
            <person name="Maruyama S."/>
            <person name="Takahara M."/>
            <person name="Miyagishima S."/>
            <person name="Mori T."/>
            <person name="Nishida K."/>
            <person name="Yagisawa F."/>
            <person name="Nishida K."/>
            <person name="Yoshida Y."/>
            <person name="Nishimura Y."/>
            <person name="Nakao S."/>
            <person name="Kobayashi T."/>
            <person name="Momoyama Y."/>
            <person name="Higashiyama T."/>
            <person name="Minoda A."/>
            <person name="Sano M."/>
            <person name="Nomoto H."/>
            <person name="Oishi K."/>
            <person name="Hayashi H."/>
            <person name="Ohta F."/>
            <person name="Nishizaka S."/>
            <person name="Haga S."/>
            <person name="Miura S."/>
            <person name="Morishita T."/>
            <person name="Kabeya Y."/>
            <person name="Terasawa K."/>
            <person name="Suzuki Y."/>
            <person name="Ishii Y."/>
            <person name="Asakawa S."/>
            <person name="Takano H."/>
            <person name="Ohta N."/>
            <person name="Kuroiwa H."/>
            <person name="Tanaka K."/>
            <person name="Shimizu N."/>
            <person name="Sugano S."/>
            <person name="Sato N."/>
            <person name="Nozaki H."/>
            <person name="Ogasawara N."/>
            <person name="Kohara Y."/>
            <person name="Kuroiwa T."/>
        </authorList>
    </citation>
    <scope>NUCLEOTIDE SEQUENCE [LARGE SCALE GENOMIC DNA]</scope>
    <source>
        <strain evidence="2 3">10D</strain>
    </source>
</reference>
<dbReference type="AlphaFoldDB" id="M1V856"/>
<evidence type="ECO:0000256" key="1">
    <source>
        <dbReference type="SAM" id="MobiDB-lite"/>
    </source>
</evidence>
<reference evidence="2 3" key="2">
    <citation type="journal article" date="2007" name="BMC Biol.">
        <title>A 100%-complete sequence reveals unusually simple genomic features in the hot-spring red alga Cyanidioschyzon merolae.</title>
        <authorList>
            <person name="Nozaki H."/>
            <person name="Takano H."/>
            <person name="Misumi O."/>
            <person name="Terasawa K."/>
            <person name="Matsuzaki M."/>
            <person name="Maruyama S."/>
            <person name="Nishida K."/>
            <person name="Yagisawa F."/>
            <person name="Yoshida Y."/>
            <person name="Fujiwara T."/>
            <person name="Takio S."/>
            <person name="Tamura K."/>
            <person name="Chung S.J."/>
            <person name="Nakamura S."/>
            <person name="Kuroiwa H."/>
            <person name="Tanaka K."/>
            <person name="Sato N."/>
            <person name="Kuroiwa T."/>
        </authorList>
    </citation>
    <scope>NUCLEOTIDE SEQUENCE [LARGE SCALE GENOMIC DNA]</scope>
    <source>
        <strain evidence="2 3">10D</strain>
    </source>
</reference>
<evidence type="ECO:0000313" key="2">
    <source>
        <dbReference type="EMBL" id="BAM80314.1"/>
    </source>
</evidence>
<accession>M1V856</accession>
<feature type="region of interest" description="Disordered" evidence="1">
    <location>
        <begin position="215"/>
        <end position="264"/>
    </location>
</feature>
<dbReference type="Gramene" id="CMJ196CT">
    <property type="protein sequence ID" value="CMJ196CT"/>
    <property type="gene ID" value="CMJ196C"/>
</dbReference>
<dbReference type="HOGENOM" id="CLU_368591_0_0_1"/>
<dbReference type="RefSeq" id="XP_005534921.1">
    <property type="nucleotide sequence ID" value="XM_005534864.1"/>
</dbReference>
<organism evidence="2 3">
    <name type="scientific">Cyanidioschyzon merolae (strain NIES-3377 / 10D)</name>
    <name type="common">Unicellular red alga</name>
    <dbReference type="NCBI Taxonomy" id="280699"/>
    <lineage>
        <taxon>Eukaryota</taxon>
        <taxon>Rhodophyta</taxon>
        <taxon>Bangiophyceae</taxon>
        <taxon>Cyanidiales</taxon>
        <taxon>Cyanidiaceae</taxon>
        <taxon>Cyanidioschyzon</taxon>
    </lineage>
</organism>
<sequence>MVPAAVGSRLLQPHSTEDVVVAEVRREDTSFFAVVSEDGSNHSSNSIDDTVLANGSGTSRALEPIPGQSVAQRGSPVTSQQFRCSAGQHTPCSPVLSTQLTLKNGYVIALQSNRDPSGGIKLCLLVKDPSEQLEAALDTPEPSSQESGYSAELGALEPLDTSLWSVPLSEETFTGKYMMNTWGIACVILWNNSILQLLQFEYHSDKRKLYLRRQRNAALRPAKPNTSQTPSGAQRPAERNRAGKRRQSDCAPAANTGGTDTVLEHENRKSASWIGLFAVGIANTPFCVVVVAEAPAPVIVPGQQKVGLRRKLRSNQCTVGDLEATAKHWKRHLQLWDVEFGQRHQLLRIETDESEQHGTFSTHSPVLAKQYPAWVSYEADTAKLSIGWGEEVPSTGVHCWLVSLHATLPSTLRMADMLRLLRDHDSGALPSGPAVSLQAGQARLPAQSKANRVAAGKLDTQRVHQSSEAPSVEALCQQEEALLAAIQIGSWELWVKALQNFPTYRDATGSGALADSPQGIVLRSATHAATEPPDHSGSAFSLREHLLHLNARLREKYIENAMAVASSHGILQEQRACLRVQYKDLRAAFPEASSMPALSDLIPFIPLGCHCTNMPVGEQIGLLLHHLRHKQSADSNAKHPGATGRLVNSLYAYPRPSSSDTRNVLRQLPLRDVCCILTDVSERLERVHAGLEGAASAALDGALDLSVCLIDLHWRELVLGETGALFRFANAVCRLKAGLDHAERLCGLLDQWLQAA</sequence>
<gene>
    <name evidence="2" type="ORF">CYME_CMJ196C</name>
</gene>
<name>M1V856_CYAM1</name>
<dbReference type="Proteomes" id="UP000007014">
    <property type="component" value="Chromosome 10"/>
</dbReference>
<proteinExistence type="predicted"/>
<dbReference type="EMBL" id="AP006492">
    <property type="protein sequence ID" value="BAM80314.1"/>
    <property type="molecule type" value="Genomic_DNA"/>
</dbReference>
<dbReference type="OrthoDB" id="10645838at2759"/>